<feature type="region of interest" description="Disordered" evidence="2">
    <location>
        <begin position="605"/>
        <end position="654"/>
    </location>
</feature>
<feature type="region of interest" description="Disordered" evidence="2">
    <location>
        <begin position="481"/>
        <end position="502"/>
    </location>
</feature>
<accession>A0AAW8D7X6</accession>
<feature type="domain" description="Putative type VI secretion system Rhs element associated Vgr" evidence="5">
    <location>
        <begin position="611"/>
        <end position="714"/>
    </location>
</feature>
<dbReference type="SUPFAM" id="SSF69255">
    <property type="entry name" value="gp5 N-terminal domain-like"/>
    <property type="match status" value="1"/>
</dbReference>
<proteinExistence type="inferred from homology"/>
<feature type="region of interest" description="Disordered" evidence="2">
    <location>
        <begin position="262"/>
        <end position="301"/>
    </location>
</feature>
<feature type="domain" description="Gp5/Type VI secretion system Vgr protein OB-fold" evidence="3">
    <location>
        <begin position="507"/>
        <end position="552"/>
    </location>
</feature>
<protein>
    <submittedName>
        <fullName evidence="6">Type VI secretion system VgrG family protein</fullName>
    </submittedName>
</protein>
<evidence type="ECO:0000313" key="6">
    <source>
        <dbReference type="EMBL" id="MDP9895951.1"/>
    </source>
</evidence>
<dbReference type="EMBL" id="JAUSRD010000015">
    <property type="protein sequence ID" value="MDP9895951.1"/>
    <property type="molecule type" value="Genomic_DNA"/>
</dbReference>
<name>A0AAW8D7X6_9BURK</name>
<evidence type="ECO:0000313" key="7">
    <source>
        <dbReference type="Proteomes" id="UP001242045"/>
    </source>
</evidence>
<evidence type="ECO:0000256" key="1">
    <source>
        <dbReference type="ARBA" id="ARBA00005558"/>
    </source>
</evidence>
<dbReference type="Gene3D" id="3.55.50.10">
    <property type="entry name" value="Baseplate protein-like domains"/>
    <property type="match status" value="1"/>
</dbReference>
<evidence type="ECO:0000259" key="4">
    <source>
        <dbReference type="Pfam" id="PF10106"/>
    </source>
</evidence>
<dbReference type="Gene3D" id="4.10.220.110">
    <property type="match status" value="1"/>
</dbReference>
<feature type="compositionally biased region" description="Polar residues" evidence="2">
    <location>
        <begin position="624"/>
        <end position="637"/>
    </location>
</feature>
<dbReference type="InterPro" id="IPR006533">
    <property type="entry name" value="T6SS_Vgr_RhsGE"/>
</dbReference>
<gene>
    <name evidence="6" type="ORF">J2W31_005078</name>
</gene>
<dbReference type="Pfam" id="PF13296">
    <property type="entry name" value="T6SS_Vgr"/>
    <property type="match status" value="1"/>
</dbReference>
<organism evidence="6 7">
    <name type="scientific">Variovorax boronicumulans</name>
    <dbReference type="NCBI Taxonomy" id="436515"/>
    <lineage>
        <taxon>Bacteria</taxon>
        <taxon>Pseudomonadati</taxon>
        <taxon>Pseudomonadota</taxon>
        <taxon>Betaproteobacteria</taxon>
        <taxon>Burkholderiales</taxon>
        <taxon>Comamonadaceae</taxon>
        <taxon>Variovorax</taxon>
    </lineage>
</organism>
<dbReference type="Gene3D" id="2.40.50.230">
    <property type="entry name" value="Gp5 N-terminal domain"/>
    <property type="match status" value="1"/>
</dbReference>
<comment type="caution">
    <text evidence="6">The sequence shown here is derived from an EMBL/GenBank/DDBJ whole genome shotgun (WGS) entry which is preliminary data.</text>
</comment>
<sequence length="959" mass="102247">MSNFNSASLGAQLRARTTQQDRLLVLHTPLGANKLLAERLDGVESLDDGGFRFELTALSDDAHIELKTLMGQGVRLDLQTAQSRTDLRPFHGHVTEAECVSSNGGMARYRLVIEPWLAFLRHRQDSCLFQHQSVFDIVDAVFARYQSQGKLAVQWRWEIAQRDIYPVRGITTQYHESDFDFVSRLLAEEGLCYWFEHATGKDGNLGSHTLVIADHNGAFRANTQATIRFHRADASEREDTIQQWRGSRQLQTNSLAQQSWDYKSVSARPVQQQSRGSGSGTGAGQSANNHRTLQWSDDPGAYGWETAAQGERLLSNALQALELRNKRFEGQSAVRTLAPATTFTLTGHEQHDKDSEEDRRFAVLAVRHIARNNFDEALKAGVGERLGLPDIATVFDAGNSDDGQDSGNAAAKPDTVTHYRNDFTTVRAAIPYRPLSVDGHGQRIHPKPSVHGSQSAIVIGASENAPVHTDRDHRIKVQFHWQRGSGSSARQPRPDGQDNAPAADRLGAWVRVAASAAGDNWGQVTLPRLGQEVLVEFHHGDIDRPVVVAALYNGAGQVDAQHNEKSAGAAQSTGNAPAWFAGEGKEAKEHAHNAVFSGLKTQELSASQSGDGGYNQLVFDDTPGQGSTSLATTQAQSRLHLGHHKQQDDNARGKARGHGAELATTAQGAIRAGSGLLVSAHAQQNAKGAFMASREAQQQTKQAEELATSLAKSAQTQKAQIKGEEAPDKLPAIEALKHVAEVLGATQEGTSASGANGSGGDFKATEGGQGSVTAYSEPHLQFSAPMGIGFVTPKEAIAVSGKHTAIVANQDIDLPAQGQIAVGVAKGVSLYTLGAKAAEGGEPNQERGIALHAASGSVTLQSQKGATKIAADKKVTIASTTKNVDVEAPKHVLLTSAGAYIKLEGSSIKIHAPGKVTFRGMHNFVGPQGDSASNSVEKGESQACPFKLAAAGAAGVSAI</sequence>
<dbReference type="RefSeq" id="WP_307686446.1">
    <property type="nucleotide sequence ID" value="NZ_JAUSRD010000015.1"/>
</dbReference>
<evidence type="ECO:0000259" key="3">
    <source>
        <dbReference type="Pfam" id="PF04717"/>
    </source>
</evidence>
<dbReference type="Pfam" id="PF04717">
    <property type="entry name" value="Phage_base_V"/>
    <property type="match status" value="1"/>
</dbReference>
<comment type="similarity">
    <text evidence="1">Belongs to the VgrG protein family.</text>
</comment>
<evidence type="ECO:0000259" key="5">
    <source>
        <dbReference type="Pfam" id="PF13296"/>
    </source>
</evidence>
<dbReference type="AlphaFoldDB" id="A0AAW8D7X6"/>
<dbReference type="InterPro" id="IPR037026">
    <property type="entry name" value="Vgr_OB-fold_dom_sf"/>
</dbReference>
<dbReference type="InterPro" id="IPR018769">
    <property type="entry name" value="VgrG2_DUF2345"/>
</dbReference>
<feature type="domain" description="DUF2345" evidence="4">
    <location>
        <begin position="768"/>
        <end position="928"/>
    </location>
</feature>
<dbReference type="SUPFAM" id="SSF69279">
    <property type="entry name" value="Phage tail proteins"/>
    <property type="match status" value="2"/>
</dbReference>
<dbReference type="InterPro" id="IPR028244">
    <property type="entry name" value="T6SS_Rhs_Vgr_dom"/>
</dbReference>
<reference evidence="6" key="1">
    <citation type="submission" date="2023-07" db="EMBL/GenBank/DDBJ databases">
        <title>Sorghum-associated microbial communities from plants grown in Nebraska, USA.</title>
        <authorList>
            <person name="Schachtman D."/>
        </authorList>
    </citation>
    <scope>NUCLEOTIDE SEQUENCE</scope>
    <source>
        <strain evidence="6">DS3754</strain>
    </source>
</reference>
<dbReference type="InterPro" id="IPR006531">
    <property type="entry name" value="Gp5/Vgr_OB"/>
</dbReference>
<dbReference type="InterPro" id="IPR017847">
    <property type="entry name" value="T6SS_RhsGE_Vgr_subset"/>
</dbReference>
<dbReference type="Pfam" id="PF05954">
    <property type="entry name" value="Phage_GPD"/>
    <property type="match status" value="1"/>
</dbReference>
<dbReference type="NCBIfam" id="TIGR01646">
    <property type="entry name" value="vgr_GE"/>
    <property type="match status" value="1"/>
</dbReference>
<dbReference type="NCBIfam" id="TIGR03361">
    <property type="entry name" value="VI_Rhs_Vgr"/>
    <property type="match status" value="1"/>
</dbReference>
<dbReference type="Proteomes" id="UP001242045">
    <property type="component" value="Unassembled WGS sequence"/>
</dbReference>
<dbReference type="Pfam" id="PF10106">
    <property type="entry name" value="DUF2345"/>
    <property type="match status" value="1"/>
</dbReference>
<evidence type="ECO:0000256" key="2">
    <source>
        <dbReference type="SAM" id="MobiDB-lite"/>
    </source>
</evidence>
<dbReference type="Gene3D" id="2.30.110.50">
    <property type="match status" value="1"/>
</dbReference>